<comment type="caution">
    <text evidence="2">The sequence shown here is derived from an EMBL/GenBank/DDBJ whole genome shotgun (WGS) entry which is preliminary data.</text>
</comment>
<evidence type="ECO:0000313" key="2">
    <source>
        <dbReference type="EMBL" id="KAJ1083000.1"/>
    </source>
</evidence>
<sequence>MGPRTPHPPGQSQDPQAIGPDPPPHGCSSERPRSQLPHQGPSPHCPAAGRPNHHRFAVTAKGASRASTASPSFTWITVLWQCCFPVSSFGARRCATELLRQGSLLATAAPPPTGP</sequence>
<dbReference type="AlphaFoldDB" id="A0AAV7L5B7"/>
<gene>
    <name evidence="2" type="ORF">NDU88_003161</name>
</gene>
<dbReference type="EMBL" id="JANPWB010000016">
    <property type="protein sequence ID" value="KAJ1083000.1"/>
    <property type="molecule type" value="Genomic_DNA"/>
</dbReference>
<accession>A0AAV7L5B7</accession>
<organism evidence="2 3">
    <name type="scientific">Pleurodeles waltl</name>
    <name type="common">Iberian ribbed newt</name>
    <dbReference type="NCBI Taxonomy" id="8319"/>
    <lineage>
        <taxon>Eukaryota</taxon>
        <taxon>Metazoa</taxon>
        <taxon>Chordata</taxon>
        <taxon>Craniata</taxon>
        <taxon>Vertebrata</taxon>
        <taxon>Euteleostomi</taxon>
        <taxon>Amphibia</taxon>
        <taxon>Batrachia</taxon>
        <taxon>Caudata</taxon>
        <taxon>Salamandroidea</taxon>
        <taxon>Salamandridae</taxon>
        <taxon>Pleurodelinae</taxon>
        <taxon>Pleurodeles</taxon>
    </lineage>
</organism>
<feature type="region of interest" description="Disordered" evidence="1">
    <location>
        <begin position="1"/>
        <end position="54"/>
    </location>
</feature>
<reference evidence="2" key="1">
    <citation type="journal article" date="2022" name="bioRxiv">
        <title>Sequencing and chromosome-scale assembly of the giantPleurodeles waltlgenome.</title>
        <authorList>
            <person name="Brown T."/>
            <person name="Elewa A."/>
            <person name="Iarovenko S."/>
            <person name="Subramanian E."/>
            <person name="Araus A.J."/>
            <person name="Petzold A."/>
            <person name="Susuki M."/>
            <person name="Suzuki K.-i.T."/>
            <person name="Hayashi T."/>
            <person name="Toyoda A."/>
            <person name="Oliveira C."/>
            <person name="Osipova E."/>
            <person name="Leigh N.D."/>
            <person name="Simon A."/>
            <person name="Yun M.H."/>
        </authorList>
    </citation>
    <scope>NUCLEOTIDE SEQUENCE</scope>
    <source>
        <strain evidence="2">20211129_DDA</strain>
        <tissue evidence="2">Liver</tissue>
    </source>
</reference>
<protein>
    <submittedName>
        <fullName evidence="2">Uncharacterized protein</fullName>
    </submittedName>
</protein>
<keyword evidence="3" id="KW-1185">Reference proteome</keyword>
<name>A0AAV7L5B7_PLEWA</name>
<evidence type="ECO:0000256" key="1">
    <source>
        <dbReference type="SAM" id="MobiDB-lite"/>
    </source>
</evidence>
<dbReference type="Proteomes" id="UP001066276">
    <property type="component" value="Chromosome 12"/>
</dbReference>
<proteinExistence type="predicted"/>
<evidence type="ECO:0000313" key="3">
    <source>
        <dbReference type="Proteomes" id="UP001066276"/>
    </source>
</evidence>